<sequence>MGFKLIEYNFAPSFDYAASGVTINGVAVYGYSAVGELGVLIYNRHVNTVSLYKLDNRGV</sequence>
<comment type="caution">
    <text evidence="1">The sequence shown here is derived from an EMBL/GenBank/DDBJ whole genome shotgun (WGS) entry which is preliminary data.</text>
</comment>
<name>A0A167LU58_9GAMM</name>
<evidence type="ECO:0000313" key="1">
    <source>
        <dbReference type="EMBL" id="KZN65216.1"/>
    </source>
</evidence>
<gene>
    <name evidence="1" type="ORF">N473_01190</name>
</gene>
<accession>A0A167LU58</accession>
<organism evidence="1 2">
    <name type="scientific">Pseudoalteromonas luteoviolacea CPMOR-1</name>
    <dbReference type="NCBI Taxonomy" id="1365248"/>
    <lineage>
        <taxon>Bacteria</taxon>
        <taxon>Pseudomonadati</taxon>
        <taxon>Pseudomonadota</taxon>
        <taxon>Gammaproteobacteria</taxon>
        <taxon>Alteromonadales</taxon>
        <taxon>Pseudoalteromonadaceae</taxon>
        <taxon>Pseudoalteromonas</taxon>
    </lineage>
</organism>
<dbReference type="PATRIC" id="fig|1365248.3.peg.1407"/>
<dbReference type="EMBL" id="AUYC01000018">
    <property type="protein sequence ID" value="KZN65216.1"/>
    <property type="molecule type" value="Genomic_DNA"/>
</dbReference>
<proteinExistence type="predicted"/>
<evidence type="ECO:0000313" key="2">
    <source>
        <dbReference type="Proteomes" id="UP000076486"/>
    </source>
</evidence>
<reference evidence="1 2" key="1">
    <citation type="submission" date="2013-07" db="EMBL/GenBank/DDBJ databases">
        <title>Comparative Genomic and Metabolomic Analysis of Twelve Strains of Pseudoalteromonas luteoviolacea.</title>
        <authorList>
            <person name="Vynne N.G."/>
            <person name="Mansson M."/>
            <person name="Gram L."/>
        </authorList>
    </citation>
    <scope>NUCLEOTIDE SEQUENCE [LARGE SCALE GENOMIC DNA]</scope>
    <source>
        <strain evidence="1 2">CPMOR-1</strain>
    </source>
</reference>
<dbReference type="AlphaFoldDB" id="A0A167LU58"/>
<protein>
    <submittedName>
        <fullName evidence="1">Uncharacterized protein</fullName>
    </submittedName>
</protein>
<dbReference type="Proteomes" id="UP000076486">
    <property type="component" value="Unassembled WGS sequence"/>
</dbReference>